<accession>A7EIM7</accession>
<dbReference type="AlphaFoldDB" id="A7EIM7"/>
<evidence type="ECO:0000313" key="1">
    <source>
        <dbReference type="EMBL" id="EDO02693.1"/>
    </source>
</evidence>
<dbReference type="HOGENOM" id="CLU_2777458_0_0_1"/>
<reference evidence="2" key="1">
    <citation type="journal article" date="2011" name="PLoS Genet.">
        <title>Genomic analysis of the necrotrophic fungal pathogens Sclerotinia sclerotiorum and Botrytis cinerea.</title>
        <authorList>
            <person name="Amselem J."/>
            <person name="Cuomo C.A."/>
            <person name="van Kan J.A."/>
            <person name="Viaud M."/>
            <person name="Benito E.P."/>
            <person name="Couloux A."/>
            <person name="Coutinho P.M."/>
            <person name="de Vries R.P."/>
            <person name="Dyer P.S."/>
            <person name="Fillinger S."/>
            <person name="Fournier E."/>
            <person name="Gout L."/>
            <person name="Hahn M."/>
            <person name="Kohn L."/>
            <person name="Lapalu N."/>
            <person name="Plummer K.M."/>
            <person name="Pradier J.M."/>
            <person name="Quevillon E."/>
            <person name="Sharon A."/>
            <person name="Simon A."/>
            <person name="ten Have A."/>
            <person name="Tudzynski B."/>
            <person name="Tudzynski P."/>
            <person name="Wincker P."/>
            <person name="Andrew M."/>
            <person name="Anthouard V."/>
            <person name="Beever R.E."/>
            <person name="Beffa R."/>
            <person name="Benoit I."/>
            <person name="Bouzid O."/>
            <person name="Brault B."/>
            <person name="Chen Z."/>
            <person name="Choquer M."/>
            <person name="Collemare J."/>
            <person name="Cotton P."/>
            <person name="Danchin E.G."/>
            <person name="Da Silva C."/>
            <person name="Gautier A."/>
            <person name="Giraud C."/>
            <person name="Giraud T."/>
            <person name="Gonzalez C."/>
            <person name="Grossetete S."/>
            <person name="Guldener U."/>
            <person name="Henrissat B."/>
            <person name="Howlett B.J."/>
            <person name="Kodira C."/>
            <person name="Kretschmer M."/>
            <person name="Lappartient A."/>
            <person name="Leroch M."/>
            <person name="Levis C."/>
            <person name="Mauceli E."/>
            <person name="Neuveglise C."/>
            <person name="Oeser B."/>
            <person name="Pearson M."/>
            <person name="Poulain J."/>
            <person name="Poussereau N."/>
            <person name="Quesneville H."/>
            <person name="Rascle C."/>
            <person name="Schumacher J."/>
            <person name="Segurens B."/>
            <person name="Sexton A."/>
            <person name="Silva E."/>
            <person name="Sirven C."/>
            <person name="Soanes D.M."/>
            <person name="Talbot N.J."/>
            <person name="Templeton M."/>
            <person name="Yandava C."/>
            <person name="Yarden O."/>
            <person name="Zeng Q."/>
            <person name="Rollins J.A."/>
            <person name="Lebrun M.H."/>
            <person name="Dickman M."/>
        </authorList>
    </citation>
    <scope>NUCLEOTIDE SEQUENCE [LARGE SCALE GENOMIC DNA]</scope>
    <source>
        <strain evidence="2">ATCC 18683 / 1980 / Ss-1</strain>
    </source>
</reference>
<keyword evidence="2" id="KW-1185">Reference proteome</keyword>
<dbReference type="RefSeq" id="XP_001593742.1">
    <property type="nucleotide sequence ID" value="XM_001593692.1"/>
</dbReference>
<evidence type="ECO:0000313" key="2">
    <source>
        <dbReference type="Proteomes" id="UP000001312"/>
    </source>
</evidence>
<sequence length="69" mass="7556">MSYEELNLYMGVGILKAGAAVKVDSLVFVILHFTSLSDAGISSYWNFSGIEVTPSKLIPKYTALRKWAG</sequence>
<proteinExistence type="predicted"/>
<dbReference type="KEGG" id="ssl:SS1G_05170"/>
<dbReference type="EMBL" id="CH476626">
    <property type="protein sequence ID" value="EDO02693.1"/>
    <property type="molecule type" value="Genomic_DNA"/>
</dbReference>
<protein>
    <submittedName>
        <fullName evidence="1">Uncharacterized protein</fullName>
    </submittedName>
</protein>
<organism evidence="1 2">
    <name type="scientific">Sclerotinia sclerotiorum (strain ATCC 18683 / 1980 / Ss-1)</name>
    <name type="common">White mold</name>
    <name type="synonym">Whetzelinia sclerotiorum</name>
    <dbReference type="NCBI Taxonomy" id="665079"/>
    <lineage>
        <taxon>Eukaryota</taxon>
        <taxon>Fungi</taxon>
        <taxon>Dikarya</taxon>
        <taxon>Ascomycota</taxon>
        <taxon>Pezizomycotina</taxon>
        <taxon>Leotiomycetes</taxon>
        <taxon>Helotiales</taxon>
        <taxon>Sclerotiniaceae</taxon>
        <taxon>Sclerotinia</taxon>
    </lineage>
</organism>
<gene>
    <name evidence="1" type="ORF">SS1G_05170</name>
</gene>
<dbReference type="GeneID" id="5489707"/>
<name>A7EIM7_SCLS1</name>
<dbReference type="Proteomes" id="UP000001312">
    <property type="component" value="Unassembled WGS sequence"/>
</dbReference>
<dbReference type="InParanoid" id="A7EIM7"/>